<dbReference type="Proteomes" id="UP000095287">
    <property type="component" value="Unplaced"/>
</dbReference>
<proteinExistence type="predicted"/>
<keyword evidence="1" id="KW-0472">Membrane</keyword>
<evidence type="ECO:0000313" key="2">
    <source>
        <dbReference type="Proteomes" id="UP000095287"/>
    </source>
</evidence>
<keyword evidence="1" id="KW-1133">Transmembrane helix</keyword>
<dbReference type="WBParaSite" id="L893_g28562.t1">
    <property type="protein sequence ID" value="L893_g28562.t1"/>
    <property type="gene ID" value="L893_g28562"/>
</dbReference>
<feature type="transmembrane region" description="Helical" evidence="1">
    <location>
        <begin position="94"/>
        <end position="114"/>
    </location>
</feature>
<dbReference type="AlphaFoldDB" id="A0A1I7ZP91"/>
<keyword evidence="2" id="KW-1185">Reference proteome</keyword>
<feature type="transmembrane region" description="Helical" evidence="1">
    <location>
        <begin position="121"/>
        <end position="141"/>
    </location>
</feature>
<name>A0A1I7ZP91_9BILA</name>
<evidence type="ECO:0000256" key="1">
    <source>
        <dbReference type="SAM" id="Phobius"/>
    </source>
</evidence>
<accession>A0A1I7ZP91</accession>
<feature type="transmembrane region" description="Helical" evidence="1">
    <location>
        <begin position="166"/>
        <end position="186"/>
    </location>
</feature>
<sequence length="207" mass="22195">MTVAYTTQASFLQMRLGCVALIIIAMALILATPGVIFCISGSASISFVGSVGTTGCHSLGVYNIQLETSVSHWDELISKLKSHDPAITRIKGQFALFILPLLFCIPAIGVYFFQIDKRAECALLVVAALDAVICGAVEIWYGTGFGLTSGISESMGVGVFSEKASLSLYIIGWFAAAVFLFLCAILHATDALMIRRNFLVQPVNQQC</sequence>
<reference evidence="3" key="1">
    <citation type="submission" date="2016-11" db="UniProtKB">
        <authorList>
            <consortium name="WormBaseParasite"/>
        </authorList>
    </citation>
    <scope>IDENTIFICATION</scope>
</reference>
<organism evidence="2 3">
    <name type="scientific">Steinernema glaseri</name>
    <dbReference type="NCBI Taxonomy" id="37863"/>
    <lineage>
        <taxon>Eukaryota</taxon>
        <taxon>Metazoa</taxon>
        <taxon>Ecdysozoa</taxon>
        <taxon>Nematoda</taxon>
        <taxon>Chromadorea</taxon>
        <taxon>Rhabditida</taxon>
        <taxon>Tylenchina</taxon>
        <taxon>Panagrolaimomorpha</taxon>
        <taxon>Strongyloidoidea</taxon>
        <taxon>Steinernematidae</taxon>
        <taxon>Steinernema</taxon>
    </lineage>
</organism>
<keyword evidence="1" id="KW-0812">Transmembrane</keyword>
<feature type="transmembrane region" description="Helical" evidence="1">
    <location>
        <begin position="18"/>
        <end position="43"/>
    </location>
</feature>
<evidence type="ECO:0000313" key="3">
    <source>
        <dbReference type="WBParaSite" id="L893_g28562.t1"/>
    </source>
</evidence>
<protein>
    <submittedName>
        <fullName evidence="3">Transmembrane protein</fullName>
    </submittedName>
</protein>